<dbReference type="AlphaFoldDB" id="A0A0F9M0A9"/>
<proteinExistence type="predicted"/>
<comment type="caution">
    <text evidence="1">The sequence shown here is derived from an EMBL/GenBank/DDBJ whole genome shotgun (WGS) entry which is preliminary data.</text>
</comment>
<accession>A0A0F9M0A9</accession>
<sequence>MPIDPITAARLGLTAAKIAGFQVPGLSSIFGGGFGKHTSSAARQARLMASFGGTAGKKSAFDAERIRASLSGGTVLDSIQNIVTFKQRDDIFKQPHTAIITRGNFLG</sequence>
<evidence type="ECO:0000313" key="1">
    <source>
        <dbReference type="EMBL" id="KKM70135.1"/>
    </source>
</evidence>
<dbReference type="EMBL" id="LAZR01009871">
    <property type="protein sequence ID" value="KKM70135.1"/>
    <property type="molecule type" value="Genomic_DNA"/>
</dbReference>
<gene>
    <name evidence="1" type="ORF">LCGC14_1443680</name>
</gene>
<organism evidence="1">
    <name type="scientific">marine sediment metagenome</name>
    <dbReference type="NCBI Taxonomy" id="412755"/>
    <lineage>
        <taxon>unclassified sequences</taxon>
        <taxon>metagenomes</taxon>
        <taxon>ecological metagenomes</taxon>
    </lineage>
</organism>
<name>A0A0F9M0A9_9ZZZZ</name>
<reference evidence="1" key="1">
    <citation type="journal article" date="2015" name="Nature">
        <title>Complex archaea that bridge the gap between prokaryotes and eukaryotes.</title>
        <authorList>
            <person name="Spang A."/>
            <person name="Saw J.H."/>
            <person name="Jorgensen S.L."/>
            <person name="Zaremba-Niedzwiedzka K."/>
            <person name="Martijn J."/>
            <person name="Lind A.E."/>
            <person name="van Eijk R."/>
            <person name="Schleper C."/>
            <person name="Guy L."/>
            <person name="Ettema T.J."/>
        </authorList>
    </citation>
    <scope>NUCLEOTIDE SEQUENCE</scope>
</reference>
<protein>
    <submittedName>
        <fullName evidence="1">Uncharacterized protein</fullName>
    </submittedName>
</protein>
<feature type="non-terminal residue" evidence="1">
    <location>
        <position position="107"/>
    </location>
</feature>